<organism evidence="4 5">
    <name type="scientific">Pseudomonas pohangensis</name>
    <dbReference type="NCBI Taxonomy" id="364197"/>
    <lineage>
        <taxon>Bacteria</taxon>
        <taxon>Pseudomonadati</taxon>
        <taxon>Pseudomonadota</taxon>
        <taxon>Gammaproteobacteria</taxon>
        <taxon>Pseudomonadales</taxon>
        <taxon>Pseudomonadaceae</taxon>
        <taxon>Pseudomonas</taxon>
    </lineage>
</organism>
<keyword evidence="5" id="KW-1185">Reference proteome</keyword>
<dbReference type="CDD" id="cd05233">
    <property type="entry name" value="SDR_c"/>
    <property type="match status" value="1"/>
</dbReference>
<dbReference type="PRINTS" id="PR00080">
    <property type="entry name" value="SDRFAMILY"/>
</dbReference>
<dbReference type="RefSeq" id="WP_090194137.1">
    <property type="nucleotide sequence ID" value="NZ_LT629785.1"/>
</dbReference>
<dbReference type="InterPro" id="IPR002347">
    <property type="entry name" value="SDR_fam"/>
</dbReference>
<dbReference type="PANTHER" id="PTHR44196:SF1">
    <property type="entry name" value="DEHYDROGENASE_REDUCTASE SDR FAMILY MEMBER 7B"/>
    <property type="match status" value="1"/>
</dbReference>
<sequence>MKDFHNKVAVITGAGSGIGRALAIALAGQGAQLALSDLNQAGLEETVAQLPAGTRVRSYLLDVSDCEAVFAHAAQVKADFGTAHLLFNNAGTTLIGTFENQTVEEMEWLVNINLWGVVYGCKAFLPMMLEQREGCIVNLSSVFGLIGYPTHSAYNITKFAVRGLTESLWSELDGSGVEAICVHPGGIKTGFEQRLRVSQKVGVREQNMQKKAASLMHTSPAQCAREILAGVRRGKRRIVTGQHSRLLYWLPRLFPESYPRLIKSLTP</sequence>
<evidence type="ECO:0000256" key="2">
    <source>
        <dbReference type="ARBA" id="ARBA00023002"/>
    </source>
</evidence>
<dbReference type="GO" id="GO:0016491">
    <property type="term" value="F:oxidoreductase activity"/>
    <property type="evidence" value="ECO:0007669"/>
    <property type="project" value="UniProtKB-KW"/>
</dbReference>
<gene>
    <name evidence="4" type="ORF">SAMN05216296_1689</name>
</gene>
<dbReference type="InterPro" id="IPR036291">
    <property type="entry name" value="NAD(P)-bd_dom_sf"/>
</dbReference>
<dbReference type="EMBL" id="LT629785">
    <property type="protein sequence ID" value="SDU08637.1"/>
    <property type="molecule type" value="Genomic_DNA"/>
</dbReference>
<evidence type="ECO:0000313" key="5">
    <source>
        <dbReference type="Proteomes" id="UP000243232"/>
    </source>
</evidence>
<protein>
    <submittedName>
        <fullName evidence="4">Butyryl-CoA dehydrogenase</fullName>
    </submittedName>
</protein>
<dbReference type="AlphaFoldDB" id="A0A1H2FMQ9"/>
<dbReference type="STRING" id="364197.SAMN05216296_1689"/>
<evidence type="ECO:0000256" key="1">
    <source>
        <dbReference type="ARBA" id="ARBA00006484"/>
    </source>
</evidence>
<keyword evidence="2" id="KW-0560">Oxidoreductase</keyword>
<dbReference type="PANTHER" id="PTHR44196">
    <property type="entry name" value="DEHYDROGENASE/REDUCTASE SDR FAMILY MEMBER 7B"/>
    <property type="match status" value="1"/>
</dbReference>
<dbReference type="Pfam" id="PF00106">
    <property type="entry name" value="adh_short"/>
    <property type="match status" value="1"/>
</dbReference>
<accession>A0A1H2FMQ9</accession>
<evidence type="ECO:0000256" key="3">
    <source>
        <dbReference type="RuleBase" id="RU000363"/>
    </source>
</evidence>
<name>A0A1H2FMQ9_9PSED</name>
<proteinExistence type="inferred from homology"/>
<reference evidence="5" key="1">
    <citation type="submission" date="2016-10" db="EMBL/GenBank/DDBJ databases">
        <authorList>
            <person name="Varghese N."/>
            <person name="Submissions S."/>
        </authorList>
    </citation>
    <scope>NUCLEOTIDE SEQUENCE [LARGE SCALE GENOMIC DNA]</scope>
    <source>
        <strain evidence="5">DSM 17875</strain>
    </source>
</reference>
<dbReference type="OrthoDB" id="4690547at2"/>
<dbReference type="SUPFAM" id="SSF51735">
    <property type="entry name" value="NAD(P)-binding Rossmann-fold domains"/>
    <property type="match status" value="1"/>
</dbReference>
<dbReference type="PRINTS" id="PR00081">
    <property type="entry name" value="GDHRDH"/>
</dbReference>
<dbReference type="GO" id="GO:0016020">
    <property type="term" value="C:membrane"/>
    <property type="evidence" value="ECO:0007669"/>
    <property type="project" value="TreeGrafter"/>
</dbReference>
<dbReference type="Gene3D" id="3.40.50.720">
    <property type="entry name" value="NAD(P)-binding Rossmann-like Domain"/>
    <property type="match status" value="1"/>
</dbReference>
<dbReference type="FunFam" id="3.40.50.720:FF:000084">
    <property type="entry name" value="Short-chain dehydrogenase reductase"/>
    <property type="match status" value="1"/>
</dbReference>
<evidence type="ECO:0000313" key="4">
    <source>
        <dbReference type="EMBL" id="SDU08637.1"/>
    </source>
</evidence>
<comment type="similarity">
    <text evidence="1 3">Belongs to the short-chain dehydrogenases/reductases (SDR) family.</text>
</comment>
<dbReference type="Proteomes" id="UP000243232">
    <property type="component" value="Chromosome I"/>
</dbReference>